<evidence type="ECO:0000256" key="5">
    <source>
        <dbReference type="ARBA" id="ARBA00023136"/>
    </source>
</evidence>
<keyword evidence="10" id="KW-0175">Coiled coil</keyword>
<evidence type="ECO:0000256" key="4">
    <source>
        <dbReference type="ARBA" id="ARBA00022729"/>
    </source>
</evidence>
<comment type="similarity">
    <text evidence="3">Belongs to the variable small protein (Vsp) family.</text>
</comment>
<evidence type="ECO:0000256" key="1">
    <source>
        <dbReference type="ARBA" id="ARBA00003932"/>
    </source>
</evidence>
<evidence type="ECO:0000256" key="6">
    <source>
        <dbReference type="ARBA" id="ARBA00023139"/>
    </source>
</evidence>
<keyword evidence="5 9" id="KW-0472">Membrane</keyword>
<keyword evidence="11" id="KW-0614">Plasmid</keyword>
<evidence type="ECO:0000256" key="3">
    <source>
        <dbReference type="ARBA" id="ARBA00008719"/>
    </source>
</evidence>
<dbReference type="InterPro" id="IPR001800">
    <property type="entry name" value="Lipoprotein_OspC"/>
</dbReference>
<evidence type="ECO:0000313" key="11">
    <source>
        <dbReference type="EMBL" id="ANA43941.1"/>
    </source>
</evidence>
<dbReference type="EMBL" id="CP015332">
    <property type="protein sequence ID" value="ANA43941.1"/>
    <property type="molecule type" value="Genomic_DNA"/>
</dbReference>
<dbReference type="Gene3D" id="1.20.120.240">
    <property type="entry name" value="Lipoprotein, type 6"/>
    <property type="match status" value="1"/>
</dbReference>
<comment type="function">
    <text evidence="1 9">The Vlp and Vsp proteins are antigenically distinct proteins, only one vlp or vsp gene is transcriptionally active at any one time. Switching between these genes is a mechanism of host immune response evasion.</text>
</comment>
<evidence type="ECO:0000256" key="9">
    <source>
        <dbReference type="RuleBase" id="RU363105"/>
    </source>
</evidence>
<dbReference type="InterPro" id="IPR036437">
    <property type="entry name" value="OspC-like_sf"/>
</dbReference>
<comment type="subcellular location">
    <subcellularLocation>
        <location evidence="2 9">Cell outer membrane</location>
        <topology evidence="2 9">Lipid-anchor</topology>
    </subcellularLocation>
</comment>
<proteinExistence type="inferred from homology"/>
<keyword evidence="12" id="KW-1185">Reference proteome</keyword>
<name>A0ABN4NY21_BORHE</name>
<organism evidence="11 12">
    <name type="scientific">Borrelia hermsii HS1</name>
    <dbReference type="NCBI Taxonomy" id="1867252"/>
    <lineage>
        <taxon>Bacteria</taxon>
        <taxon>Pseudomonadati</taxon>
        <taxon>Spirochaetota</taxon>
        <taxon>Spirochaetia</taxon>
        <taxon>Spirochaetales</taxon>
        <taxon>Borreliaceae</taxon>
        <taxon>Borrelia</taxon>
    </lineage>
</organism>
<geneLocation type="plasmid" evidence="11 12">
    <name>lpT28</name>
</geneLocation>
<evidence type="ECO:0000256" key="7">
    <source>
        <dbReference type="ARBA" id="ARBA00023237"/>
    </source>
</evidence>
<dbReference type="InterPro" id="IPR000680">
    <property type="entry name" value="Borrelia_lipo"/>
</dbReference>
<reference evidence="11 12" key="1">
    <citation type="journal article" date="2006" name="Mol. Microbiol.">
        <title>Antigenic variation by Borrelia hermsii occurs through recombination between extragenic repetitive elements on linear plasmids.</title>
        <authorList>
            <person name="Dai Q."/>
            <person name="Restrepo B.I."/>
            <person name="Porcella S.F."/>
            <person name="Raffel S.J."/>
            <person name="Schwan T.G."/>
            <person name="Barbour A.G."/>
        </authorList>
    </citation>
    <scope>NUCLEOTIDE SEQUENCE [LARGE SCALE GENOMIC DNA]</scope>
    <source>
        <strain evidence="11 12">HS1</strain>
    </source>
</reference>
<dbReference type="Proteomes" id="UP000078430">
    <property type="component" value="Plasmid lpT28"/>
</dbReference>
<reference evidence="11 12" key="2">
    <citation type="journal article" date="2016" name="Genome Announc.">
        <title>Chromosome and Plasmids of the Tick-Borne Relapsing Fever Agent Borrelia hermsii.</title>
        <authorList>
            <person name="Barbour A.G."/>
        </authorList>
    </citation>
    <scope>NUCLEOTIDE SEQUENCE [LARGE SCALE GENOMIC DNA]</scope>
    <source>
        <strain evidence="11 12">HS1</strain>
    </source>
</reference>
<keyword evidence="7 9" id="KW-0998">Cell outer membrane</keyword>
<dbReference type="SUPFAM" id="SSF63515">
    <property type="entry name" value="Outer surface protein C (OspC)"/>
    <property type="match status" value="1"/>
</dbReference>
<dbReference type="Pfam" id="PF00921">
    <property type="entry name" value="Lipoprotein_2"/>
    <property type="match status" value="1"/>
</dbReference>
<evidence type="ECO:0000256" key="10">
    <source>
        <dbReference type="SAM" id="Coils"/>
    </source>
</evidence>
<sequence length="404" mass="41240">MQDEVAKNGNYVKVKEVVDKFIAEVLDKIAAGAKKAASGATGGASISEVVKSDAAGNSPNAGSVKNLIVGIKEIVDLVIKEGNGQADKTKPVNDDKKDIGRLFGAQTAANNGAEDKHVAAASASIGAVIGADILQAIAAADSNATKDGAVKDAKDTAGLALAKGTNTANYEKLGDAAKKDAAIAAEIVLIAIAKDGKFIVKDIGDNKTEAKAAKGVAASAVGKTLSALIIAIRNTVDSGLRTINEALATVKQEDKSAKITSTINKLAKAIGKKIDSNGLTAEADKNESLVAGVFQAITNVKTKLAELETQADNVSDELKGKVTAAKKESDDFLTKVKGQNANLEQNAKAIKAIKKGNADNSKGTKETGDLSTVIDGLLKDANYAVEAAITELTTPAKPAIPGQS</sequence>
<evidence type="ECO:0000256" key="8">
    <source>
        <dbReference type="ARBA" id="ARBA00023288"/>
    </source>
</evidence>
<keyword evidence="4" id="KW-0732">Signal</keyword>
<keyword evidence="8 9" id="KW-0449">Lipoprotein</keyword>
<accession>A0ABN4NY21</accession>
<dbReference type="Pfam" id="PF01441">
    <property type="entry name" value="Lipoprotein_6"/>
    <property type="match status" value="1"/>
</dbReference>
<keyword evidence="6 9" id="KW-0564">Palmitate</keyword>
<feature type="coiled-coil region" evidence="10">
    <location>
        <begin position="297"/>
        <end position="353"/>
    </location>
</feature>
<gene>
    <name evidence="11" type="ORF">AXX13_T09</name>
</gene>
<evidence type="ECO:0000313" key="12">
    <source>
        <dbReference type="Proteomes" id="UP000078430"/>
    </source>
</evidence>
<dbReference type="SUPFAM" id="SSF74748">
    <property type="entry name" value="Variable surface antigen VlsE"/>
    <property type="match status" value="1"/>
</dbReference>
<evidence type="ECO:0000256" key="2">
    <source>
        <dbReference type="ARBA" id="ARBA00004459"/>
    </source>
</evidence>
<protein>
    <recommendedName>
        <fullName evidence="9">Variable large protein</fullName>
    </recommendedName>
</protein>